<sequence length="269" mass="29167">MSASRKPRSVDGCNGTWGPYVDTAAAAGRSRGRSASPPPFRNGLLRCSGTRAVIEPASQARTAEGAQTNHDHRVAPHGPVRRTASHRPWIRRRTRPTTGPRSSSTRHQMANWSILLNGDGSFLIRNDKTQKCLDFNTDNNPRVEPEHCDQANTQQNWYLQPSATSQGFALHAMLLPSTNLELQGQVLLGLDPGTPVRLSGLLPAAPSAHDPFVDEWARSRSVATGRPVHDSWGSTGGRAGSASRRAAVLLVRSPAVRGSGRRGRRDAVW</sequence>
<proteinExistence type="predicted"/>
<reference evidence="3" key="1">
    <citation type="submission" date="2016-11" db="EMBL/GenBank/DDBJ databases">
        <authorList>
            <person name="Jaros S."/>
            <person name="Januszkiewicz K."/>
            <person name="Wedrychowicz H."/>
        </authorList>
    </citation>
    <scope>NUCLEOTIDE SEQUENCE [LARGE SCALE GENOMIC DNA]</scope>
    <source>
        <strain evidence="3">CGMCC 4.3555</strain>
    </source>
</reference>
<feature type="compositionally biased region" description="Low complexity" evidence="1">
    <location>
        <begin position="96"/>
        <end position="106"/>
    </location>
</feature>
<dbReference type="Gene3D" id="2.80.10.50">
    <property type="match status" value="1"/>
</dbReference>
<organism evidence="2 3">
    <name type="scientific">Streptomyces yunnanensis</name>
    <dbReference type="NCBI Taxonomy" id="156453"/>
    <lineage>
        <taxon>Bacteria</taxon>
        <taxon>Bacillati</taxon>
        <taxon>Actinomycetota</taxon>
        <taxon>Actinomycetes</taxon>
        <taxon>Kitasatosporales</taxon>
        <taxon>Streptomycetaceae</taxon>
        <taxon>Streptomyces</taxon>
    </lineage>
</organism>
<evidence type="ECO:0000256" key="1">
    <source>
        <dbReference type="SAM" id="MobiDB-lite"/>
    </source>
</evidence>
<dbReference type="Proteomes" id="UP000184388">
    <property type="component" value="Unassembled WGS sequence"/>
</dbReference>
<dbReference type="SUPFAM" id="SSF50370">
    <property type="entry name" value="Ricin B-like lectins"/>
    <property type="match status" value="1"/>
</dbReference>
<feature type="region of interest" description="Disordered" evidence="1">
    <location>
        <begin position="61"/>
        <end position="106"/>
    </location>
</feature>
<evidence type="ECO:0008006" key="4">
    <source>
        <dbReference type="Google" id="ProtNLM"/>
    </source>
</evidence>
<feature type="region of interest" description="Disordered" evidence="1">
    <location>
        <begin position="1"/>
        <end position="21"/>
    </location>
</feature>
<feature type="compositionally biased region" description="Basic residues" evidence="1">
    <location>
        <begin position="79"/>
        <end position="95"/>
    </location>
</feature>
<name>A0A9X8N770_9ACTN</name>
<dbReference type="InterPro" id="IPR035992">
    <property type="entry name" value="Ricin_B-like_lectins"/>
</dbReference>
<protein>
    <recommendedName>
        <fullName evidence="4">Ricin B lectin domain-containing protein</fullName>
    </recommendedName>
</protein>
<evidence type="ECO:0000313" key="2">
    <source>
        <dbReference type="EMBL" id="SHN20364.1"/>
    </source>
</evidence>
<dbReference type="EMBL" id="FRBK01000023">
    <property type="protein sequence ID" value="SHN20364.1"/>
    <property type="molecule type" value="Genomic_DNA"/>
</dbReference>
<dbReference type="PROSITE" id="PS50231">
    <property type="entry name" value="RICIN_B_LECTIN"/>
    <property type="match status" value="1"/>
</dbReference>
<comment type="caution">
    <text evidence="2">The sequence shown here is derived from an EMBL/GenBank/DDBJ whole genome shotgun (WGS) entry which is preliminary data.</text>
</comment>
<gene>
    <name evidence="2" type="ORF">SAMN05216268_123143</name>
</gene>
<evidence type="ECO:0000313" key="3">
    <source>
        <dbReference type="Proteomes" id="UP000184388"/>
    </source>
</evidence>
<dbReference type="AlphaFoldDB" id="A0A9X8N770"/>
<accession>A0A9X8N770</accession>